<keyword evidence="2" id="KW-1185">Reference proteome</keyword>
<proteinExistence type="predicted"/>
<sequence length="97" mass="11113">MWVRSSELNIMYGVPKESVLGPLLFLIFDINELVMFADDNTVVQVDLRRTGAQKMTQRLANTFSLWFKQNLLFLNVSKTSFLSISSYNVIEESDSSL</sequence>
<evidence type="ECO:0008006" key="3">
    <source>
        <dbReference type="Google" id="ProtNLM"/>
    </source>
</evidence>
<accession>A0AAW1UXL4</accession>
<dbReference type="AlphaFoldDB" id="A0AAW1UXL4"/>
<dbReference type="Proteomes" id="UP001431783">
    <property type="component" value="Unassembled WGS sequence"/>
</dbReference>
<organism evidence="1 2">
    <name type="scientific">Henosepilachna vigintioctopunctata</name>
    <dbReference type="NCBI Taxonomy" id="420089"/>
    <lineage>
        <taxon>Eukaryota</taxon>
        <taxon>Metazoa</taxon>
        <taxon>Ecdysozoa</taxon>
        <taxon>Arthropoda</taxon>
        <taxon>Hexapoda</taxon>
        <taxon>Insecta</taxon>
        <taxon>Pterygota</taxon>
        <taxon>Neoptera</taxon>
        <taxon>Endopterygota</taxon>
        <taxon>Coleoptera</taxon>
        <taxon>Polyphaga</taxon>
        <taxon>Cucujiformia</taxon>
        <taxon>Coccinelloidea</taxon>
        <taxon>Coccinellidae</taxon>
        <taxon>Epilachninae</taxon>
        <taxon>Epilachnini</taxon>
        <taxon>Henosepilachna</taxon>
    </lineage>
</organism>
<evidence type="ECO:0000313" key="1">
    <source>
        <dbReference type="EMBL" id="KAK9885258.1"/>
    </source>
</evidence>
<gene>
    <name evidence="1" type="ORF">WA026_010755</name>
</gene>
<name>A0AAW1UXL4_9CUCU</name>
<evidence type="ECO:0000313" key="2">
    <source>
        <dbReference type="Proteomes" id="UP001431783"/>
    </source>
</evidence>
<protein>
    <recommendedName>
        <fullName evidence="3">Reverse transcriptase domain-containing protein</fullName>
    </recommendedName>
</protein>
<dbReference type="EMBL" id="JARQZJ010000095">
    <property type="protein sequence ID" value="KAK9885258.1"/>
    <property type="molecule type" value="Genomic_DNA"/>
</dbReference>
<reference evidence="1 2" key="1">
    <citation type="submission" date="2023-03" db="EMBL/GenBank/DDBJ databases">
        <title>Genome insight into feeding habits of ladybird beetles.</title>
        <authorList>
            <person name="Li H.-S."/>
            <person name="Huang Y.-H."/>
            <person name="Pang H."/>
        </authorList>
    </citation>
    <scope>NUCLEOTIDE SEQUENCE [LARGE SCALE GENOMIC DNA]</scope>
    <source>
        <strain evidence="1">SYSU_2023b</strain>
        <tissue evidence="1">Whole body</tissue>
    </source>
</reference>
<comment type="caution">
    <text evidence="1">The sequence shown here is derived from an EMBL/GenBank/DDBJ whole genome shotgun (WGS) entry which is preliminary data.</text>
</comment>